<dbReference type="EMBL" id="VSSQ01040203">
    <property type="protein sequence ID" value="MPM93396.1"/>
    <property type="molecule type" value="Genomic_DNA"/>
</dbReference>
<reference evidence="4" key="1">
    <citation type="submission" date="2019-08" db="EMBL/GenBank/DDBJ databases">
        <authorList>
            <person name="Kucharzyk K."/>
            <person name="Murdoch R.W."/>
            <person name="Higgins S."/>
            <person name="Loffler F."/>
        </authorList>
    </citation>
    <scope>NUCLEOTIDE SEQUENCE</scope>
</reference>
<evidence type="ECO:0000256" key="2">
    <source>
        <dbReference type="ARBA" id="ARBA00022475"/>
    </source>
</evidence>
<dbReference type="PANTHER" id="PTHR30460:SF0">
    <property type="entry name" value="MODERATE CONDUCTANCE MECHANOSENSITIVE CHANNEL YBIO"/>
    <property type="match status" value="1"/>
</dbReference>
<proteinExistence type="predicted"/>
<dbReference type="SUPFAM" id="SSF82689">
    <property type="entry name" value="Mechanosensitive channel protein MscS (YggB), C-terminal domain"/>
    <property type="match status" value="1"/>
</dbReference>
<organism evidence="4">
    <name type="scientific">bioreactor metagenome</name>
    <dbReference type="NCBI Taxonomy" id="1076179"/>
    <lineage>
        <taxon>unclassified sequences</taxon>
        <taxon>metagenomes</taxon>
        <taxon>ecological metagenomes</taxon>
    </lineage>
</organism>
<name>A0A645DVN5_9ZZZZ</name>
<accession>A0A645DVN5</accession>
<dbReference type="GO" id="GO:0008381">
    <property type="term" value="F:mechanosensitive monoatomic ion channel activity"/>
    <property type="evidence" value="ECO:0007669"/>
    <property type="project" value="InterPro"/>
</dbReference>
<evidence type="ECO:0000256" key="1">
    <source>
        <dbReference type="ARBA" id="ARBA00004236"/>
    </source>
</evidence>
<comment type="subcellular location">
    <subcellularLocation>
        <location evidence="1">Cell membrane</location>
    </subcellularLocation>
</comment>
<dbReference type="GO" id="GO:0005886">
    <property type="term" value="C:plasma membrane"/>
    <property type="evidence" value="ECO:0007669"/>
    <property type="project" value="UniProtKB-SubCell"/>
</dbReference>
<sequence length="135" mass="15322">MRTTSLRGVDGTVYIVPNGSITTVTNKCKEFMNAMVDIGIDYEEDVDHVIEVLKDEMAIVYKEVKGLKTEPEVLGIVGLDDSAVTIRIVAKCEVKQNYPVEREIRLHIKRRFAVENISIPFPHRTIHLINKKQGE</sequence>
<gene>
    <name evidence="4" type="primary">mscS_28</name>
    <name evidence="4" type="ORF">SDC9_140533</name>
</gene>
<feature type="domain" description="Mechanosensitive ion channel MscS C-terminal" evidence="3">
    <location>
        <begin position="36"/>
        <end position="119"/>
    </location>
</feature>
<dbReference type="Pfam" id="PF21082">
    <property type="entry name" value="MS_channel_3rd"/>
    <property type="match status" value="1"/>
</dbReference>
<dbReference type="Gene3D" id="2.30.30.60">
    <property type="match status" value="1"/>
</dbReference>
<dbReference type="InterPro" id="IPR011066">
    <property type="entry name" value="MscS_channel_C_sf"/>
</dbReference>
<protein>
    <submittedName>
        <fullName evidence="4">Small-conductance mechanosensitive channel</fullName>
    </submittedName>
</protein>
<dbReference type="Gene3D" id="3.30.70.100">
    <property type="match status" value="1"/>
</dbReference>
<keyword evidence="2" id="KW-1003">Cell membrane</keyword>
<dbReference type="AlphaFoldDB" id="A0A645DVN5"/>
<dbReference type="InterPro" id="IPR045276">
    <property type="entry name" value="YbiO_bact"/>
</dbReference>
<evidence type="ECO:0000259" key="3">
    <source>
        <dbReference type="Pfam" id="PF21082"/>
    </source>
</evidence>
<evidence type="ECO:0000313" key="4">
    <source>
        <dbReference type="EMBL" id="MPM93396.1"/>
    </source>
</evidence>
<dbReference type="PANTHER" id="PTHR30460">
    <property type="entry name" value="MODERATE CONDUCTANCE MECHANOSENSITIVE CHANNEL YBIO"/>
    <property type="match status" value="1"/>
</dbReference>
<dbReference type="InterPro" id="IPR049278">
    <property type="entry name" value="MS_channel_C"/>
</dbReference>
<comment type="caution">
    <text evidence="4">The sequence shown here is derived from an EMBL/GenBank/DDBJ whole genome shotgun (WGS) entry which is preliminary data.</text>
</comment>
<dbReference type="InterPro" id="IPR023408">
    <property type="entry name" value="MscS_beta-dom_sf"/>
</dbReference>
<keyword evidence="2" id="KW-0472">Membrane</keyword>